<name>A0ACB9S021_9MYRT</name>
<protein>
    <submittedName>
        <fullName evidence="1">Uncharacterized protein</fullName>
    </submittedName>
</protein>
<sequence>MELSLSHSFASPKPGCPFSSRPRRPLLVVANRSFLRRTRGGDLPPLGEFERRLCLRGCSSLNRLPPRFEGFLFPCSHILTLFTRAKLMLLSSKLRLVRTMLLPRSLGFFLVVVQKDSPKGTHFLRAGPREKVYFTPEEVRACIVTCGGLCPGIYTVIREIVCGLNYMYGVDDVLRIEVVMVHRGAALIYKEVEKCGLQVAVAGIPKTIDNYIAICMHPSRHACIPIHLTIKVEQNGMTTDAKRTTGNEEGGRSP</sequence>
<keyword evidence="2" id="KW-1185">Reference proteome</keyword>
<proteinExistence type="predicted"/>
<reference evidence="2" key="1">
    <citation type="journal article" date="2023" name="Front. Plant Sci.">
        <title>Chromosomal-level genome assembly of Melastoma candidum provides insights into trichome evolution.</title>
        <authorList>
            <person name="Zhong Y."/>
            <person name="Wu W."/>
            <person name="Sun C."/>
            <person name="Zou P."/>
            <person name="Liu Y."/>
            <person name="Dai S."/>
            <person name="Zhou R."/>
        </authorList>
    </citation>
    <scope>NUCLEOTIDE SEQUENCE [LARGE SCALE GENOMIC DNA]</scope>
</reference>
<gene>
    <name evidence="1" type="ORF">MLD38_002824</name>
</gene>
<comment type="caution">
    <text evidence="1">The sequence shown here is derived from an EMBL/GenBank/DDBJ whole genome shotgun (WGS) entry which is preliminary data.</text>
</comment>
<organism evidence="1 2">
    <name type="scientific">Melastoma candidum</name>
    <dbReference type="NCBI Taxonomy" id="119954"/>
    <lineage>
        <taxon>Eukaryota</taxon>
        <taxon>Viridiplantae</taxon>
        <taxon>Streptophyta</taxon>
        <taxon>Embryophyta</taxon>
        <taxon>Tracheophyta</taxon>
        <taxon>Spermatophyta</taxon>
        <taxon>Magnoliopsida</taxon>
        <taxon>eudicotyledons</taxon>
        <taxon>Gunneridae</taxon>
        <taxon>Pentapetalae</taxon>
        <taxon>rosids</taxon>
        <taxon>malvids</taxon>
        <taxon>Myrtales</taxon>
        <taxon>Melastomataceae</taxon>
        <taxon>Melastomatoideae</taxon>
        <taxon>Melastomateae</taxon>
        <taxon>Melastoma</taxon>
    </lineage>
</organism>
<dbReference type="Proteomes" id="UP001057402">
    <property type="component" value="Chromosome 2"/>
</dbReference>
<evidence type="ECO:0000313" key="2">
    <source>
        <dbReference type="Proteomes" id="UP001057402"/>
    </source>
</evidence>
<evidence type="ECO:0000313" key="1">
    <source>
        <dbReference type="EMBL" id="KAI4384705.1"/>
    </source>
</evidence>
<dbReference type="EMBL" id="CM042881">
    <property type="protein sequence ID" value="KAI4384705.1"/>
    <property type="molecule type" value="Genomic_DNA"/>
</dbReference>
<accession>A0ACB9S021</accession>